<evidence type="ECO:0000313" key="1">
    <source>
        <dbReference type="EMBL" id="MEJ8632869.1"/>
    </source>
</evidence>
<sequence length="119" mass="12102">MDITTTAGPGPGHAVMKLTGELDISTVGDIRAALAAAVTAYRQVVIDLTDLAFCDCSGIGALVAAKNSAARRGTHLTVRNIPDHLTRLLHITGTPLTATPHTGPAIGGAARHFPQGTAA</sequence>
<dbReference type="Proteomes" id="UP001377168">
    <property type="component" value="Unassembled WGS sequence"/>
</dbReference>
<proteinExistence type="predicted"/>
<reference evidence="1" key="1">
    <citation type="submission" date="2024-03" db="EMBL/GenBank/DDBJ databases">
        <title>Novel Streptomyces species of biotechnological and ecological value are a feature of Machair soil.</title>
        <authorList>
            <person name="Prole J.R."/>
            <person name="Goodfellow M."/>
            <person name="Allenby N."/>
            <person name="Ward A.C."/>
        </authorList>
    </citation>
    <scope>NUCLEOTIDE SEQUENCE</scope>
    <source>
        <strain evidence="1">MS2.AVA.5</strain>
    </source>
</reference>
<name>A0ACC6PN96_9ACTN</name>
<gene>
    <name evidence="1" type="ORF">WKI67_05630</name>
</gene>
<protein>
    <submittedName>
        <fullName evidence="1">STAS domain-containing protein</fullName>
    </submittedName>
</protein>
<keyword evidence="2" id="KW-1185">Reference proteome</keyword>
<organism evidence="1 2">
    <name type="scientific">Streptomyces achmelvichensis</name>
    <dbReference type="NCBI Taxonomy" id="3134111"/>
    <lineage>
        <taxon>Bacteria</taxon>
        <taxon>Bacillati</taxon>
        <taxon>Actinomycetota</taxon>
        <taxon>Actinomycetes</taxon>
        <taxon>Kitasatosporales</taxon>
        <taxon>Streptomycetaceae</taxon>
        <taxon>Streptomyces</taxon>
    </lineage>
</organism>
<dbReference type="EMBL" id="JBBKAJ010000022">
    <property type="protein sequence ID" value="MEJ8632869.1"/>
    <property type="molecule type" value="Genomic_DNA"/>
</dbReference>
<comment type="caution">
    <text evidence="1">The sequence shown here is derived from an EMBL/GenBank/DDBJ whole genome shotgun (WGS) entry which is preliminary data.</text>
</comment>
<evidence type="ECO:0000313" key="2">
    <source>
        <dbReference type="Proteomes" id="UP001377168"/>
    </source>
</evidence>
<accession>A0ACC6PN96</accession>